<reference evidence="2" key="1">
    <citation type="submission" date="2018-06" db="EMBL/GenBank/DDBJ databases">
        <authorList>
            <person name="Zhirakovskaya E."/>
        </authorList>
    </citation>
    <scope>NUCLEOTIDE SEQUENCE</scope>
</reference>
<evidence type="ECO:0000313" key="2">
    <source>
        <dbReference type="EMBL" id="VAW13913.1"/>
    </source>
</evidence>
<organism evidence="2">
    <name type="scientific">hydrothermal vent metagenome</name>
    <dbReference type="NCBI Taxonomy" id="652676"/>
    <lineage>
        <taxon>unclassified sequences</taxon>
        <taxon>metagenomes</taxon>
        <taxon>ecological metagenomes</taxon>
    </lineage>
</organism>
<keyword evidence="1" id="KW-1133">Transmembrane helix</keyword>
<gene>
    <name evidence="2" type="ORF">MNBD_ALPHA09-50</name>
</gene>
<evidence type="ECO:0000256" key="1">
    <source>
        <dbReference type="SAM" id="Phobius"/>
    </source>
</evidence>
<sequence>MAQSPEQSDLPEPIPVMQRILDNPFLLLFLGVTIPAVLYLIWGIMEVASIPLAPDLS</sequence>
<dbReference type="AlphaFoldDB" id="A0A3B0TCR8"/>
<protein>
    <submittedName>
        <fullName evidence="2">Uncharacterized protein</fullName>
    </submittedName>
</protein>
<keyword evidence="1" id="KW-0472">Membrane</keyword>
<feature type="transmembrane region" description="Helical" evidence="1">
    <location>
        <begin position="25"/>
        <end position="45"/>
    </location>
</feature>
<name>A0A3B0TCR8_9ZZZZ</name>
<accession>A0A3B0TCR8</accession>
<proteinExistence type="predicted"/>
<dbReference type="EMBL" id="UOEM01000067">
    <property type="protein sequence ID" value="VAW13913.1"/>
    <property type="molecule type" value="Genomic_DNA"/>
</dbReference>
<keyword evidence="1" id="KW-0812">Transmembrane</keyword>